<evidence type="ECO:0000313" key="2">
    <source>
        <dbReference type="Proteomes" id="UP000076502"/>
    </source>
</evidence>
<dbReference type="Proteomes" id="UP000076502">
    <property type="component" value="Unassembled WGS sequence"/>
</dbReference>
<protein>
    <submittedName>
        <fullName evidence="1">Uncharacterized protein</fullName>
    </submittedName>
</protein>
<reference evidence="1 2" key="1">
    <citation type="submission" date="2015-07" db="EMBL/GenBank/DDBJ databases">
        <title>The genome of Dufourea novaeangliae.</title>
        <authorList>
            <person name="Pan H."/>
            <person name="Kapheim K."/>
        </authorList>
    </citation>
    <scope>NUCLEOTIDE SEQUENCE [LARGE SCALE GENOMIC DNA]</scope>
    <source>
        <strain evidence="1">0120121106</strain>
        <tissue evidence="1">Whole body</tissue>
    </source>
</reference>
<name>A0A154P1N5_DUFNO</name>
<gene>
    <name evidence="1" type="ORF">WN55_04707</name>
</gene>
<dbReference type="AlphaFoldDB" id="A0A154P1N5"/>
<keyword evidence="2" id="KW-1185">Reference proteome</keyword>
<evidence type="ECO:0000313" key="1">
    <source>
        <dbReference type="EMBL" id="KZC05767.1"/>
    </source>
</evidence>
<sequence>MQHSVAGNTFRTLIIIQSSYSNPLKLPLKWSLIFVTTIVHHLFCSEDEGSGETIDRCIRNS</sequence>
<dbReference type="EMBL" id="KQ434796">
    <property type="protein sequence ID" value="KZC05767.1"/>
    <property type="molecule type" value="Genomic_DNA"/>
</dbReference>
<proteinExistence type="predicted"/>
<organism evidence="1 2">
    <name type="scientific">Dufourea novaeangliae</name>
    <name type="common">Sweat bee</name>
    <dbReference type="NCBI Taxonomy" id="178035"/>
    <lineage>
        <taxon>Eukaryota</taxon>
        <taxon>Metazoa</taxon>
        <taxon>Ecdysozoa</taxon>
        <taxon>Arthropoda</taxon>
        <taxon>Hexapoda</taxon>
        <taxon>Insecta</taxon>
        <taxon>Pterygota</taxon>
        <taxon>Neoptera</taxon>
        <taxon>Endopterygota</taxon>
        <taxon>Hymenoptera</taxon>
        <taxon>Apocrita</taxon>
        <taxon>Aculeata</taxon>
        <taxon>Apoidea</taxon>
        <taxon>Anthophila</taxon>
        <taxon>Halictidae</taxon>
        <taxon>Rophitinae</taxon>
        <taxon>Dufourea</taxon>
    </lineage>
</organism>
<accession>A0A154P1N5</accession>